<name>A0A0P7AWX2_9FLAO</name>
<evidence type="ECO:0000313" key="2">
    <source>
        <dbReference type="Proteomes" id="UP000050280"/>
    </source>
</evidence>
<gene>
    <name evidence="1" type="ORF">I595_937</name>
</gene>
<sequence>MLILLFTISAIGQQDTIYYDSKWKPTVKDSAAFYRPPVTKVGNLYKVEDYYISGGIQMRATSSSAKRDLWEGKASWYNEDGTLYQQGNYVNNRLQGEFITTFMGKKIVANYQNGYFISGQQNIPSGNIQLFTEKKGDSIIEKFYQEDLNGIRYEYYGTKTNSRGLSRYFDANGELIGEKLPLPNGYFKGVEVFYNYNPMRVREINYYPFGNLLIGERYYANGQPREKVSKEPGWTKTYFDKTGNQLAKIGYAYANERLVPQDGTELLFDYGKNYREITDVVVSAKTYSKGNLVEEKTFYPSGQVKTKTQYADKQKELQVSYDANGKEINSMQYKGYNPYNGTEILKDKKTTYKDGELVEEITYYPDTEIVQSKKTQTKEVFYDKKGNVLGELQLEYKNKYARPLNGQRFIMDYKDGDVISIEILKEGYVTNRTDYRKRQVGNGEYKTFRSIEEYDDRSYRTRRMEFYSNGKLQSDISFKNYKEVTGKFFDMDGNQIGLYDYEKEEGSLYEFFSESDELKRMEVRENGKINKLKLYDYGPRSEYGEINPVLIEDIDAACCAAYYNREGELIAKLTYKDGKPWNGQLYDKNKGTLHTLSQGVRNGLYQKLDYSQRVLEEGNFVNGRPEGEFKYYNYQGTLTKKETFKNGELNGTAFYYDDTTKEIGRMLYENGKPMNGKRVTSAYRNEVQYEIYKNGNLVEQQSYGADGKVLSKNLTGSNKKSIAYFKDSDTKKLEYLTTSNMLDGKAIRYDERGNVLHTAVFVNGVLESGTVLLKGFDVGSNVHYLKVSKTKDLVNVEFYDIEQQNIFSAEENTTTTGSPIFMKKLYVYLDQVTGNKLY</sequence>
<protein>
    <submittedName>
        <fullName evidence="1">MORN repeat-containing protein</fullName>
    </submittedName>
</protein>
<dbReference type="InterPro" id="IPR011652">
    <property type="entry name" value="MORN_2"/>
</dbReference>
<dbReference type="AlphaFoldDB" id="A0A0P7AWX2"/>
<dbReference type="Proteomes" id="UP000050280">
    <property type="component" value="Unassembled WGS sequence"/>
</dbReference>
<reference evidence="1 2" key="1">
    <citation type="submission" date="2015-09" db="EMBL/GenBank/DDBJ databases">
        <title>Genome sequence of the marine flavobacterium Croceitalea dokdonensis DOKDO 023 that contains proton- and sodium-pumping rhodopsins.</title>
        <authorList>
            <person name="Kwon S.-K."/>
            <person name="Lee H.K."/>
            <person name="Kwak M.-J."/>
            <person name="Kim J.F."/>
        </authorList>
    </citation>
    <scope>NUCLEOTIDE SEQUENCE [LARGE SCALE GENOMIC DNA]</scope>
    <source>
        <strain evidence="1 2">DOKDO 023</strain>
    </source>
</reference>
<dbReference type="Gene3D" id="2.20.110.10">
    <property type="entry name" value="Histone H3 K4-specific methyltransferase SET7/9 N-terminal domain"/>
    <property type="match status" value="1"/>
</dbReference>
<evidence type="ECO:0000313" key="1">
    <source>
        <dbReference type="EMBL" id="KPM32519.1"/>
    </source>
</evidence>
<dbReference type="EMBL" id="LDJX01000002">
    <property type="protein sequence ID" value="KPM32519.1"/>
    <property type="molecule type" value="Genomic_DNA"/>
</dbReference>
<proteinExistence type="predicted"/>
<dbReference type="STRING" id="1300341.I595_937"/>
<comment type="caution">
    <text evidence="1">The sequence shown here is derived from an EMBL/GenBank/DDBJ whole genome shotgun (WGS) entry which is preliminary data.</text>
</comment>
<dbReference type="SUPFAM" id="SSF82185">
    <property type="entry name" value="Histone H3 K4-specific methyltransferase SET7/9 N-terminal domain"/>
    <property type="match status" value="1"/>
</dbReference>
<dbReference type="Pfam" id="PF07661">
    <property type="entry name" value="MORN_2"/>
    <property type="match status" value="3"/>
</dbReference>
<organism evidence="1 2">
    <name type="scientific">Croceitalea dokdonensis DOKDO 023</name>
    <dbReference type="NCBI Taxonomy" id="1300341"/>
    <lineage>
        <taxon>Bacteria</taxon>
        <taxon>Pseudomonadati</taxon>
        <taxon>Bacteroidota</taxon>
        <taxon>Flavobacteriia</taxon>
        <taxon>Flavobacteriales</taxon>
        <taxon>Flavobacteriaceae</taxon>
        <taxon>Croceitalea</taxon>
    </lineage>
</organism>
<keyword evidence="2" id="KW-1185">Reference proteome</keyword>
<accession>A0A0P7AWX2</accession>